<dbReference type="Proteomes" id="UP001301152">
    <property type="component" value="Unassembled WGS sequence"/>
</dbReference>
<feature type="chain" id="PRO_5045406721" evidence="1">
    <location>
        <begin position="37"/>
        <end position="356"/>
    </location>
</feature>
<name>A0ABT3QFW1_9PROT</name>
<evidence type="ECO:0000313" key="2">
    <source>
        <dbReference type="EMBL" id="MCX2564177.1"/>
    </source>
</evidence>
<dbReference type="Pfam" id="PF09982">
    <property type="entry name" value="LpxR"/>
    <property type="match status" value="1"/>
</dbReference>
<dbReference type="RefSeq" id="WP_086554209.1">
    <property type="nucleotide sequence ID" value="NZ_JAERKX010000002.1"/>
</dbReference>
<sequence length="356" mass="38390">MPAIAAPSALRHKATKTLLLTGCLFISVSAAKSAHATPLQDKTGTWTVQGENDAVSTLKGTSDQYYTSGLRINWTSGTDTLPAPIAKINKAILGEGVQRISMGIQQLIFTPSDTQVRSPWAPGQPHNSLLRTRPYSGVLLGTINLINDTDLSRSVFGIQAGVMGPASLARQVQNGFHNMIGDTTNKGWSHQLQNQIIFQVQAGRVWRLPIVKVYGIEMDTLPSVAAAAGDFQIYGKIGDMIRIGQGLNSDFGVPTITASGTDGTDAYKATRPFAWYVFGGVTGQAVAYDASLQGNTMRSNSLHVDKRWDVGEIHAGLAVMFYGLRVSYSQVWQTQQFKGARSGLFNYGSVMISAKF</sequence>
<feature type="signal peptide" evidence="1">
    <location>
        <begin position="1"/>
        <end position="36"/>
    </location>
</feature>
<dbReference type="EMBL" id="JAPIUZ010000004">
    <property type="protein sequence ID" value="MCX2564177.1"/>
    <property type="molecule type" value="Genomic_DNA"/>
</dbReference>
<organism evidence="2 3">
    <name type="scientific">Acetobacter thailandicus</name>
    <dbReference type="NCBI Taxonomy" id="1502842"/>
    <lineage>
        <taxon>Bacteria</taxon>
        <taxon>Pseudomonadati</taxon>
        <taxon>Pseudomonadota</taxon>
        <taxon>Alphaproteobacteria</taxon>
        <taxon>Acetobacterales</taxon>
        <taxon>Acetobacteraceae</taxon>
        <taxon>Acetobacter</taxon>
    </lineage>
</organism>
<evidence type="ECO:0000256" key="1">
    <source>
        <dbReference type="SAM" id="SignalP"/>
    </source>
</evidence>
<accession>A0ABT3QFW1</accession>
<reference evidence="2 3" key="1">
    <citation type="submission" date="2022-11" db="EMBL/GenBank/DDBJ databases">
        <title>Genome sequencing of Acetobacter type strain.</title>
        <authorList>
            <person name="Heo J."/>
            <person name="Lee D."/>
            <person name="Han B.-H."/>
            <person name="Hong S.-B."/>
            <person name="Kwon S.-W."/>
        </authorList>
    </citation>
    <scope>NUCLEOTIDE SEQUENCE [LARGE SCALE GENOMIC DNA]</scope>
    <source>
        <strain evidence="2 3">KACC 21253</strain>
    </source>
</reference>
<proteinExistence type="predicted"/>
<dbReference type="Gene3D" id="2.40.128.140">
    <property type="entry name" value="Outer membrane protein"/>
    <property type="match status" value="1"/>
</dbReference>
<protein>
    <submittedName>
        <fullName evidence="2">Lipid A deacylase LpxR family protein</fullName>
    </submittedName>
</protein>
<dbReference type="InterPro" id="IPR018707">
    <property type="entry name" value="LpxR"/>
</dbReference>
<dbReference type="InterPro" id="IPR037107">
    <property type="entry name" value="Put_OMP_sf"/>
</dbReference>
<comment type="caution">
    <text evidence="2">The sequence shown here is derived from an EMBL/GenBank/DDBJ whole genome shotgun (WGS) entry which is preliminary data.</text>
</comment>
<evidence type="ECO:0000313" key="3">
    <source>
        <dbReference type="Proteomes" id="UP001301152"/>
    </source>
</evidence>
<keyword evidence="1" id="KW-0732">Signal</keyword>
<gene>
    <name evidence="2" type="ORF">OQ497_09415</name>
</gene>
<keyword evidence="3" id="KW-1185">Reference proteome</keyword>